<dbReference type="AlphaFoldDB" id="A0A443RVL7"/>
<keyword evidence="1" id="KW-0378">Hydrolase</keyword>
<evidence type="ECO:0000256" key="3">
    <source>
        <dbReference type="SAM" id="MobiDB-lite"/>
    </source>
</evidence>
<reference evidence="4 5" key="1">
    <citation type="journal article" date="2018" name="Gigascience">
        <title>Genomes of trombidid mites reveal novel predicted allergens and laterally-transferred genes associated with secondary metabolism.</title>
        <authorList>
            <person name="Dong X."/>
            <person name="Chaisiri K."/>
            <person name="Xia D."/>
            <person name="Armstrong S.D."/>
            <person name="Fang Y."/>
            <person name="Donnelly M.J."/>
            <person name="Kadowaki T."/>
            <person name="McGarry J.W."/>
            <person name="Darby A.C."/>
            <person name="Makepeace B.L."/>
        </authorList>
    </citation>
    <scope>NUCLEOTIDE SEQUENCE [LARGE SCALE GENOMIC DNA]</scope>
    <source>
        <strain evidence="4">UoL-UT</strain>
    </source>
</reference>
<keyword evidence="5" id="KW-1185">Reference proteome</keyword>
<sequence>MLLLIPVSLHGDDLLKIFAKSLTSDEINSIVNNENKNFEAPYFEKKDAVKNRYIIKFKNEAGMKEVIEALPQSIAFDPTFKIHHKYVIGDLAAVAASMNIVSLNIFRQLNQVEYVQQDSILKLEDGDSRQGEGNGGRGHNYSNSRYAGGGGGGGGTDIDDILNCKNKRHGKPQKYPRCVEVIQENAGWCLSRTSNPMEIDTFRYPERAGEGENICVVDTGVNEHPDLLGRVT</sequence>
<protein>
    <submittedName>
        <fullName evidence="4">Uncharacterized protein</fullName>
    </submittedName>
</protein>
<dbReference type="VEuPathDB" id="VectorBase:LDEU012786"/>
<dbReference type="PROSITE" id="PS51892">
    <property type="entry name" value="SUBTILASE"/>
    <property type="match status" value="1"/>
</dbReference>
<organism evidence="4 5">
    <name type="scientific">Leptotrombidium deliense</name>
    <dbReference type="NCBI Taxonomy" id="299467"/>
    <lineage>
        <taxon>Eukaryota</taxon>
        <taxon>Metazoa</taxon>
        <taxon>Ecdysozoa</taxon>
        <taxon>Arthropoda</taxon>
        <taxon>Chelicerata</taxon>
        <taxon>Arachnida</taxon>
        <taxon>Acari</taxon>
        <taxon>Acariformes</taxon>
        <taxon>Trombidiformes</taxon>
        <taxon>Prostigmata</taxon>
        <taxon>Anystina</taxon>
        <taxon>Parasitengona</taxon>
        <taxon>Trombiculoidea</taxon>
        <taxon>Trombiculidae</taxon>
        <taxon>Leptotrombidium</taxon>
    </lineage>
</organism>
<comment type="caution">
    <text evidence="4">The sequence shown here is derived from an EMBL/GenBank/DDBJ whole genome shotgun (WGS) entry which is preliminary data.</text>
</comment>
<dbReference type="PROSITE" id="PS00136">
    <property type="entry name" value="SUBTILASE_ASP"/>
    <property type="match status" value="1"/>
</dbReference>
<dbReference type="Gene3D" id="3.30.70.80">
    <property type="entry name" value="Peptidase S8 propeptide/proteinase inhibitor I9"/>
    <property type="match status" value="1"/>
</dbReference>
<feature type="non-terminal residue" evidence="4">
    <location>
        <position position="232"/>
    </location>
</feature>
<dbReference type="EMBL" id="NCKV01028324">
    <property type="protein sequence ID" value="RWS19254.1"/>
    <property type="molecule type" value="Genomic_DNA"/>
</dbReference>
<evidence type="ECO:0000313" key="5">
    <source>
        <dbReference type="Proteomes" id="UP000288716"/>
    </source>
</evidence>
<dbReference type="InterPro" id="IPR037045">
    <property type="entry name" value="S8pro/Inhibitor_I9_sf"/>
</dbReference>
<dbReference type="InterPro" id="IPR023827">
    <property type="entry name" value="Peptidase_S8_Asp-AS"/>
</dbReference>
<evidence type="ECO:0000256" key="1">
    <source>
        <dbReference type="ARBA" id="ARBA00022801"/>
    </source>
</evidence>
<accession>A0A443RVL7</accession>
<comment type="similarity">
    <text evidence="2">Belongs to the peptidase S8 family.</text>
</comment>
<evidence type="ECO:0000256" key="2">
    <source>
        <dbReference type="PROSITE-ProRule" id="PRU01240"/>
    </source>
</evidence>
<dbReference type="SUPFAM" id="SSF54897">
    <property type="entry name" value="Protease propeptides/inhibitors"/>
    <property type="match status" value="1"/>
</dbReference>
<name>A0A443RVL7_9ACAR</name>
<feature type="region of interest" description="Disordered" evidence="3">
    <location>
        <begin position="125"/>
        <end position="152"/>
    </location>
</feature>
<evidence type="ECO:0000313" key="4">
    <source>
        <dbReference type="EMBL" id="RWS19254.1"/>
    </source>
</evidence>
<dbReference type="GO" id="GO:0016787">
    <property type="term" value="F:hydrolase activity"/>
    <property type="evidence" value="ECO:0007669"/>
    <property type="project" value="UniProtKB-KW"/>
</dbReference>
<dbReference type="Proteomes" id="UP000288716">
    <property type="component" value="Unassembled WGS sequence"/>
</dbReference>
<proteinExistence type="inferred from homology"/>
<gene>
    <name evidence="4" type="ORF">B4U80_12331</name>
</gene>
<comment type="caution">
    <text evidence="2">Lacks conserved residue(s) required for the propagation of feature annotation.</text>
</comment>